<protein>
    <recommendedName>
        <fullName evidence="1">N-acetyltransferase domain-containing protein</fullName>
    </recommendedName>
</protein>
<dbReference type="HOGENOM" id="CLU_933459_0_0_0"/>
<dbReference type="KEGG" id="rca:Rcas_0493"/>
<evidence type="ECO:0000259" key="1">
    <source>
        <dbReference type="PROSITE" id="PS51186"/>
    </source>
</evidence>
<dbReference type="EMBL" id="CP000804">
    <property type="protein sequence ID" value="ABU56623.1"/>
    <property type="molecule type" value="Genomic_DNA"/>
</dbReference>
<reference evidence="2 3" key="1">
    <citation type="submission" date="2007-08" db="EMBL/GenBank/DDBJ databases">
        <title>Complete sequence of Roseiflexus castenholzii DSM 13941.</title>
        <authorList>
            <consortium name="US DOE Joint Genome Institute"/>
            <person name="Copeland A."/>
            <person name="Lucas S."/>
            <person name="Lapidus A."/>
            <person name="Barry K."/>
            <person name="Glavina del Rio T."/>
            <person name="Dalin E."/>
            <person name="Tice H."/>
            <person name="Pitluck S."/>
            <person name="Thompson L.S."/>
            <person name="Brettin T."/>
            <person name="Bruce D."/>
            <person name="Detter J.C."/>
            <person name="Han C."/>
            <person name="Tapia R."/>
            <person name="Schmutz J."/>
            <person name="Larimer F."/>
            <person name="Land M."/>
            <person name="Hauser L."/>
            <person name="Kyrpides N."/>
            <person name="Mikhailova N."/>
            <person name="Bryant D.A."/>
            <person name="Hanada S."/>
            <person name="Tsukatani Y."/>
            <person name="Richardson P."/>
        </authorList>
    </citation>
    <scope>NUCLEOTIDE SEQUENCE [LARGE SCALE GENOMIC DNA]</scope>
    <source>
        <strain evidence="3">DSM 13941 / HLO8</strain>
    </source>
</reference>
<dbReference type="Pfam" id="PF13527">
    <property type="entry name" value="Acetyltransf_9"/>
    <property type="match status" value="1"/>
</dbReference>
<feature type="domain" description="N-acetyltransferase" evidence="1">
    <location>
        <begin position="4"/>
        <end position="168"/>
    </location>
</feature>
<dbReference type="Gene3D" id="3.40.630.30">
    <property type="match status" value="1"/>
</dbReference>
<dbReference type="Proteomes" id="UP000000263">
    <property type="component" value="Chromosome"/>
</dbReference>
<organism evidence="2 3">
    <name type="scientific">Roseiflexus castenholzii (strain DSM 13941 / HLO8)</name>
    <dbReference type="NCBI Taxonomy" id="383372"/>
    <lineage>
        <taxon>Bacteria</taxon>
        <taxon>Bacillati</taxon>
        <taxon>Chloroflexota</taxon>
        <taxon>Chloroflexia</taxon>
        <taxon>Chloroflexales</taxon>
        <taxon>Roseiflexineae</taxon>
        <taxon>Roseiflexaceae</taxon>
        <taxon>Roseiflexus</taxon>
    </lineage>
</organism>
<gene>
    <name evidence="2" type="ordered locus">Rcas_0493</name>
</gene>
<keyword evidence="3" id="KW-1185">Reference proteome</keyword>
<dbReference type="GO" id="GO:0016747">
    <property type="term" value="F:acyltransferase activity, transferring groups other than amino-acyl groups"/>
    <property type="evidence" value="ECO:0007669"/>
    <property type="project" value="InterPro"/>
</dbReference>
<dbReference type="eggNOG" id="COG3153">
    <property type="taxonomic scope" value="Bacteria"/>
</dbReference>
<sequence>MRVTLVRSATEAEGAFAAIERLFHSTFGYRPDKIAWSRFYFVNPYGDAIVALGWNGDQLVGHHALVPHILTDGSGKVYRYHLAMSLMVHPDYRGFPAFHRLVSATTEAARAEGTPFILGFPNKNSHALFQRAFGWKTLIETELYNWRPATPIGSPHSIVALPYLRLTDEAGPPCDATYRQWRSLACPYYAELVNGRLAVIYKIERDDTLTVLDVLTACPEESANDLGMLLTYTGMRQVRLTGVHARMIGLNLAMMERHTDYRLRMCSAPLSDHPPPMRFSLLLSDVF</sequence>
<dbReference type="SUPFAM" id="SSF55729">
    <property type="entry name" value="Acyl-CoA N-acyltransferases (Nat)"/>
    <property type="match status" value="1"/>
</dbReference>
<proteinExistence type="predicted"/>
<dbReference type="InterPro" id="IPR016181">
    <property type="entry name" value="Acyl_CoA_acyltransferase"/>
</dbReference>
<accession>A7NGN0</accession>
<dbReference type="RefSeq" id="WP_011998026.1">
    <property type="nucleotide sequence ID" value="NC_009767.1"/>
</dbReference>
<dbReference type="InterPro" id="IPR000182">
    <property type="entry name" value="GNAT_dom"/>
</dbReference>
<dbReference type="PROSITE" id="PS51186">
    <property type="entry name" value="GNAT"/>
    <property type="match status" value="1"/>
</dbReference>
<dbReference type="STRING" id="383372.Rcas_0493"/>
<dbReference type="AlphaFoldDB" id="A7NGN0"/>
<evidence type="ECO:0000313" key="3">
    <source>
        <dbReference type="Proteomes" id="UP000000263"/>
    </source>
</evidence>
<dbReference type="OrthoDB" id="5570877at2"/>
<evidence type="ECO:0000313" key="2">
    <source>
        <dbReference type="EMBL" id="ABU56623.1"/>
    </source>
</evidence>
<name>A7NGN0_ROSCS</name>